<dbReference type="RefSeq" id="WP_311388402.1">
    <property type="nucleotide sequence ID" value="NZ_JAVRHU010000005.1"/>
</dbReference>
<dbReference type="SUPFAM" id="SSF51703">
    <property type="entry name" value="Cobalamin (vitamin B12)-dependent enzymes"/>
    <property type="match status" value="1"/>
</dbReference>
<dbReference type="EMBL" id="JAVRHU010000005">
    <property type="protein sequence ID" value="MDT0622710.1"/>
    <property type="molecule type" value="Genomic_DNA"/>
</dbReference>
<sequence>MKNESLFSEFQEVSAKQWKQKIQFDLKGADYNETLVWESLEGIHVKPFYHSEDLDKTSSLVSTHNDIWQIGQSIYVNDEVKANEKAKDVLNKGVSSLVFKISNSSITWSVLFKNLDLTNTPIHLHLNFLDNESITRLINFVDDKVIEVYLHIDILGHLARTGNWFYNQAKDHQILEDIFHTCATKKNFSVLAVDLSLYQNAGGNMVQQLAYGLAHANEYLNHLSLLKQGSEEKSISMTFNVAVGGNYFFEIAKLKALRALWSALSQEYNYDLPCHIKVRPSKRNKTIYDYNVNMLRTTSECMSAVLGGANTVCNLPYDSLYHKDNEFGERIARNQLLLLKEESYFDDAVKAVEGTYYIESLTQQLAEKALVLFKQIENSGGFLKQLKEGIIQKKIKENAAKEQTKFDKGELVLIGTNTFQNLEDKMKDDLELHPFVKTEKRKTVIEPIIQKRLSEVLEQKRLQDE</sequence>
<protein>
    <submittedName>
        <fullName evidence="2">Methylmalonyl-CoA mutase subunit beta</fullName>
    </submittedName>
</protein>
<evidence type="ECO:0000313" key="2">
    <source>
        <dbReference type="EMBL" id="MDT0622710.1"/>
    </source>
</evidence>
<comment type="caution">
    <text evidence="2">The sequence shown here is derived from an EMBL/GenBank/DDBJ whole genome shotgun (WGS) entry which is preliminary data.</text>
</comment>
<reference evidence="2 3" key="1">
    <citation type="submission" date="2023-09" db="EMBL/GenBank/DDBJ databases">
        <authorList>
            <person name="Rey-Velasco X."/>
        </authorList>
    </citation>
    <scope>NUCLEOTIDE SEQUENCE [LARGE SCALE GENOMIC DNA]</scope>
    <source>
        <strain evidence="2 3">P007</strain>
    </source>
</reference>
<dbReference type="InterPro" id="IPR016176">
    <property type="entry name" value="Cbl-dep_enz_cat"/>
</dbReference>
<feature type="domain" description="Methylmalonyl-CoA mutase alpha/beta chain catalytic" evidence="1">
    <location>
        <begin position="110"/>
        <end position="446"/>
    </location>
</feature>
<gene>
    <name evidence="2" type="ORF">RM520_13860</name>
</gene>
<dbReference type="InterPro" id="IPR006099">
    <property type="entry name" value="MeMalonylCoA_mutase_a/b_cat"/>
</dbReference>
<dbReference type="Gene3D" id="3.20.20.240">
    <property type="entry name" value="Methylmalonyl-CoA mutase"/>
    <property type="match status" value="1"/>
</dbReference>
<proteinExistence type="predicted"/>
<dbReference type="PANTHER" id="PTHR48101:SF1">
    <property type="entry name" value="METHYLMALONYL-COA MUTASE, LARGE SUBUNIT"/>
    <property type="match status" value="1"/>
</dbReference>
<evidence type="ECO:0000313" key="3">
    <source>
        <dbReference type="Proteomes" id="UP001250662"/>
    </source>
</evidence>
<organism evidence="2 3">
    <name type="scientific">Croceitalea vernalis</name>
    <dbReference type="NCBI Taxonomy" id="3075599"/>
    <lineage>
        <taxon>Bacteria</taxon>
        <taxon>Pseudomonadati</taxon>
        <taxon>Bacteroidota</taxon>
        <taxon>Flavobacteriia</taxon>
        <taxon>Flavobacteriales</taxon>
        <taxon>Flavobacteriaceae</taxon>
        <taxon>Croceitalea</taxon>
    </lineage>
</organism>
<dbReference type="Proteomes" id="UP001250662">
    <property type="component" value="Unassembled WGS sequence"/>
</dbReference>
<evidence type="ECO:0000259" key="1">
    <source>
        <dbReference type="Pfam" id="PF01642"/>
    </source>
</evidence>
<keyword evidence="3" id="KW-1185">Reference proteome</keyword>
<dbReference type="PANTHER" id="PTHR48101">
    <property type="entry name" value="METHYLMALONYL-COA MUTASE, MITOCHONDRIAL-RELATED"/>
    <property type="match status" value="1"/>
</dbReference>
<accession>A0ABU3BKL9</accession>
<name>A0ABU3BKL9_9FLAO</name>
<dbReference type="CDD" id="cd03677">
    <property type="entry name" value="MM_CoA_mutase_beta"/>
    <property type="match status" value="1"/>
</dbReference>
<dbReference type="Pfam" id="PF01642">
    <property type="entry name" value="MM_CoA_mutase"/>
    <property type="match status" value="1"/>
</dbReference>